<keyword evidence="7" id="KW-0949">S-adenosyl-L-methionine</keyword>
<dbReference type="PANTHER" id="PTHR11918">
    <property type="entry name" value="RADICAL SAM PROTEINS"/>
    <property type="match status" value="1"/>
</dbReference>
<feature type="domain" description="Radical SAM core" evidence="18">
    <location>
        <begin position="139"/>
        <end position="369"/>
    </location>
</feature>
<dbReference type="SFLD" id="SFLDG01082">
    <property type="entry name" value="B12-binding_domain_containing"/>
    <property type="match status" value="1"/>
</dbReference>
<dbReference type="CDD" id="cd01335">
    <property type="entry name" value="Radical_SAM"/>
    <property type="match status" value="1"/>
</dbReference>
<protein>
    <recommendedName>
        <fullName evidence="15">Threonylcarbamoyladenosine tRNA methylthiotransferase MtaB</fullName>
        <ecNumber evidence="3">2.8.4.5</ecNumber>
    </recommendedName>
    <alternativeName>
        <fullName evidence="12">tRNA-t(6)A37 methylthiotransferase</fullName>
    </alternativeName>
</protein>
<reference evidence="19 20" key="1">
    <citation type="submission" date="2016-10" db="EMBL/GenBank/DDBJ databases">
        <authorList>
            <person name="de Groot N.N."/>
        </authorList>
    </citation>
    <scope>NUCLEOTIDE SEQUENCE [LARGE SCALE GENOMIC DNA]</scope>
    <source>
        <strain evidence="19 20">DSM 21633</strain>
    </source>
</reference>
<sequence length="450" mass="51970">MTTVAFHTLGCKVNHYETEAIWQFFKEHDYERVDFNQHSDVYVINTCTVTNTGDRKSRQVIRRAVRKNPEAVICVTGCYAQTSPDEIMEIPGVDIVVGTQERRKMLEYIEQYKKDREPINGVKNIMKTRVFEEMDVPQFTDRTRASLKIQEGCNNFCTFCIIPWARGLMRSRPPEDVVKQAQQLVDAGYKEIVLTGIHTGGYGEDLKDYNLAQLLRDLESQVHGLKRIRISSIEASQITDEVIEVLDQSEKVVRHLHIPLQSGSDTVLKRMRRKYTMEFYMSRVKKVKQALPGLAITSDVIVGFPGETEEEFMETYRSIQEIGFSELHVFPYSQRTGTPAARMKDQIDDETKHERVRKLIELSNQQAKEYASRYEDEVLEVIPEERYKKDPNSGLYEGYTDNYLKVVFPATEDMVGKIVRVKITKAGYPYNEAEFVRVMDNAPTKQAVNQ</sequence>
<evidence type="ECO:0000256" key="9">
    <source>
        <dbReference type="ARBA" id="ARBA00022723"/>
    </source>
</evidence>
<evidence type="ECO:0000313" key="20">
    <source>
        <dbReference type="Proteomes" id="UP000199427"/>
    </source>
</evidence>
<feature type="domain" description="MTTase N-terminal" evidence="17">
    <location>
        <begin position="2"/>
        <end position="114"/>
    </location>
</feature>
<dbReference type="InterPro" id="IPR013848">
    <property type="entry name" value="Methylthiotransferase_N"/>
</dbReference>
<evidence type="ECO:0000256" key="2">
    <source>
        <dbReference type="ARBA" id="ARBA00002399"/>
    </source>
</evidence>
<dbReference type="NCBIfam" id="TIGR01574">
    <property type="entry name" value="miaB-methiolase"/>
    <property type="match status" value="1"/>
</dbReference>
<dbReference type="SFLD" id="SFLDS00029">
    <property type="entry name" value="Radical_SAM"/>
    <property type="match status" value="1"/>
</dbReference>
<keyword evidence="10" id="KW-0408">Iron</keyword>
<dbReference type="InterPro" id="IPR023404">
    <property type="entry name" value="rSAM_horseshoe"/>
</dbReference>
<evidence type="ECO:0000256" key="12">
    <source>
        <dbReference type="ARBA" id="ARBA00031213"/>
    </source>
</evidence>
<keyword evidence="8" id="KW-0819">tRNA processing</keyword>
<dbReference type="SMART" id="SM00729">
    <property type="entry name" value="Elp3"/>
    <property type="match status" value="1"/>
</dbReference>
<evidence type="ECO:0000256" key="1">
    <source>
        <dbReference type="ARBA" id="ARBA00001966"/>
    </source>
</evidence>
<evidence type="ECO:0000256" key="13">
    <source>
        <dbReference type="ARBA" id="ARBA00051661"/>
    </source>
</evidence>
<dbReference type="Pfam" id="PF01938">
    <property type="entry name" value="TRAM"/>
    <property type="match status" value="1"/>
</dbReference>
<dbReference type="GO" id="GO:0046872">
    <property type="term" value="F:metal ion binding"/>
    <property type="evidence" value="ECO:0007669"/>
    <property type="project" value="UniProtKB-KW"/>
</dbReference>
<evidence type="ECO:0000259" key="16">
    <source>
        <dbReference type="PROSITE" id="PS50926"/>
    </source>
</evidence>
<dbReference type="FunFam" id="3.40.50.12160:FF:000004">
    <property type="entry name" value="Threonylcarbamoyladenosine tRNA methylthiotransferase MtaB"/>
    <property type="match status" value="1"/>
</dbReference>
<keyword evidence="4" id="KW-0004">4Fe-4S</keyword>
<dbReference type="PROSITE" id="PS01278">
    <property type="entry name" value="MTTASE_RADICAL"/>
    <property type="match status" value="1"/>
</dbReference>
<accession>A0A1H9BP20</accession>
<dbReference type="STRING" id="571933.SAMN05216362_10431"/>
<dbReference type="SUPFAM" id="SSF102114">
    <property type="entry name" value="Radical SAM enzymes"/>
    <property type="match status" value="1"/>
</dbReference>
<dbReference type="NCBIfam" id="TIGR01579">
    <property type="entry name" value="MiaB-like-C"/>
    <property type="match status" value="1"/>
</dbReference>
<dbReference type="InterPro" id="IPR006467">
    <property type="entry name" value="MiaB-like_bact"/>
</dbReference>
<comment type="catalytic activity">
    <reaction evidence="13">
        <text>N(6)-L-threonylcarbamoyladenosine(37) in tRNA + (sulfur carrier)-SH + AH2 + 2 S-adenosyl-L-methionine = 2-methylsulfanyl-N(6)-L-threonylcarbamoyladenosine(37) in tRNA + (sulfur carrier)-H + 5'-deoxyadenosine + L-methionine + A + S-adenosyl-L-homocysteine + 2 H(+)</text>
        <dbReference type="Rhea" id="RHEA:37075"/>
        <dbReference type="Rhea" id="RHEA-COMP:10163"/>
        <dbReference type="Rhea" id="RHEA-COMP:11092"/>
        <dbReference type="Rhea" id="RHEA-COMP:14737"/>
        <dbReference type="Rhea" id="RHEA-COMP:14739"/>
        <dbReference type="ChEBI" id="CHEBI:13193"/>
        <dbReference type="ChEBI" id="CHEBI:15378"/>
        <dbReference type="ChEBI" id="CHEBI:17319"/>
        <dbReference type="ChEBI" id="CHEBI:17499"/>
        <dbReference type="ChEBI" id="CHEBI:29917"/>
        <dbReference type="ChEBI" id="CHEBI:57844"/>
        <dbReference type="ChEBI" id="CHEBI:57856"/>
        <dbReference type="ChEBI" id="CHEBI:59789"/>
        <dbReference type="ChEBI" id="CHEBI:64428"/>
        <dbReference type="ChEBI" id="CHEBI:74418"/>
        <dbReference type="ChEBI" id="CHEBI:74420"/>
        <dbReference type="EC" id="2.8.4.5"/>
    </reaction>
</comment>
<evidence type="ECO:0000256" key="10">
    <source>
        <dbReference type="ARBA" id="ARBA00023004"/>
    </source>
</evidence>
<dbReference type="AlphaFoldDB" id="A0A1H9BP20"/>
<dbReference type="SFLD" id="SFLDF00295">
    <property type="entry name" value="threonylcarbamoyladenosine_tRN"/>
    <property type="match status" value="1"/>
</dbReference>
<dbReference type="Pfam" id="PF00919">
    <property type="entry name" value="UPF0004"/>
    <property type="match status" value="1"/>
</dbReference>
<dbReference type="RefSeq" id="WP_091772622.1">
    <property type="nucleotide sequence ID" value="NZ_CAESCL010000012.1"/>
</dbReference>
<dbReference type="InterPro" id="IPR002792">
    <property type="entry name" value="TRAM_dom"/>
</dbReference>
<dbReference type="EMBL" id="FOES01000004">
    <property type="protein sequence ID" value="SEP90283.1"/>
    <property type="molecule type" value="Genomic_DNA"/>
</dbReference>
<keyword evidence="9" id="KW-0479">Metal-binding</keyword>
<evidence type="ECO:0000256" key="15">
    <source>
        <dbReference type="ARBA" id="ARBA00069898"/>
    </source>
</evidence>
<evidence type="ECO:0000256" key="6">
    <source>
        <dbReference type="ARBA" id="ARBA00022679"/>
    </source>
</evidence>
<evidence type="ECO:0000256" key="7">
    <source>
        <dbReference type="ARBA" id="ARBA00022691"/>
    </source>
</evidence>
<dbReference type="SFLD" id="SFLDG01061">
    <property type="entry name" value="methylthiotransferase"/>
    <property type="match status" value="1"/>
</dbReference>
<dbReference type="InterPro" id="IPR005839">
    <property type="entry name" value="Methylthiotransferase"/>
</dbReference>
<dbReference type="InterPro" id="IPR034557">
    <property type="entry name" value="ThrcA_tRNA_MEthiotransferase"/>
</dbReference>
<dbReference type="Pfam" id="PF04055">
    <property type="entry name" value="Radical_SAM"/>
    <property type="match status" value="1"/>
</dbReference>
<gene>
    <name evidence="19" type="ORF">SAMN05216362_10431</name>
</gene>
<keyword evidence="11" id="KW-0411">Iron-sulfur</keyword>
<dbReference type="InterPro" id="IPR038135">
    <property type="entry name" value="Methylthiotransferase_N_sf"/>
</dbReference>
<dbReference type="InterPro" id="IPR020612">
    <property type="entry name" value="Methylthiotransferase_CS"/>
</dbReference>
<evidence type="ECO:0000259" key="17">
    <source>
        <dbReference type="PROSITE" id="PS51449"/>
    </source>
</evidence>
<feature type="domain" description="TRAM" evidence="16">
    <location>
        <begin position="372"/>
        <end position="437"/>
    </location>
</feature>
<name>A0A1H9BP20_9BACI</name>
<dbReference type="PANTHER" id="PTHR11918:SF45">
    <property type="entry name" value="THREONYLCARBAMOYLADENOSINE TRNA METHYLTHIOTRANSFERASE"/>
    <property type="match status" value="1"/>
</dbReference>
<dbReference type="GO" id="GO:0051539">
    <property type="term" value="F:4 iron, 4 sulfur cluster binding"/>
    <property type="evidence" value="ECO:0007669"/>
    <property type="project" value="UniProtKB-KW"/>
</dbReference>
<dbReference type="InterPro" id="IPR006638">
    <property type="entry name" value="Elp3/MiaA/NifB-like_rSAM"/>
</dbReference>
<organism evidence="19 20">
    <name type="scientific">Piscibacillus halophilus</name>
    <dbReference type="NCBI Taxonomy" id="571933"/>
    <lineage>
        <taxon>Bacteria</taxon>
        <taxon>Bacillati</taxon>
        <taxon>Bacillota</taxon>
        <taxon>Bacilli</taxon>
        <taxon>Bacillales</taxon>
        <taxon>Bacillaceae</taxon>
        <taxon>Piscibacillus</taxon>
    </lineage>
</organism>
<dbReference type="FunFam" id="3.80.30.20:FF:000001">
    <property type="entry name" value="tRNA-2-methylthio-N(6)-dimethylallyladenosine synthase 2"/>
    <property type="match status" value="1"/>
</dbReference>
<evidence type="ECO:0000256" key="11">
    <source>
        <dbReference type="ARBA" id="ARBA00023014"/>
    </source>
</evidence>
<dbReference type="EC" id="2.8.4.5" evidence="3"/>
<dbReference type="GO" id="GO:0035598">
    <property type="term" value="F:tRNA (N(6)-L-threonylcarbamoyladenosine(37)-C(2))-methylthiotransferase activity"/>
    <property type="evidence" value="ECO:0007669"/>
    <property type="project" value="UniProtKB-EC"/>
</dbReference>
<dbReference type="NCBIfam" id="TIGR00089">
    <property type="entry name" value="MiaB/RimO family radical SAM methylthiotransferase"/>
    <property type="match status" value="1"/>
</dbReference>
<keyword evidence="6 19" id="KW-0808">Transferase</keyword>
<dbReference type="InterPro" id="IPR007197">
    <property type="entry name" value="rSAM"/>
</dbReference>
<dbReference type="PROSITE" id="PS51449">
    <property type="entry name" value="MTTASE_N"/>
    <property type="match status" value="1"/>
</dbReference>
<comment type="cofactor">
    <cofactor evidence="1">
        <name>[4Fe-4S] cluster</name>
        <dbReference type="ChEBI" id="CHEBI:49883"/>
    </cofactor>
</comment>
<evidence type="ECO:0000256" key="14">
    <source>
        <dbReference type="ARBA" id="ARBA00061574"/>
    </source>
</evidence>
<dbReference type="PROSITE" id="PS50926">
    <property type="entry name" value="TRAM"/>
    <property type="match status" value="1"/>
</dbReference>
<comment type="function">
    <text evidence="2">Catalyzes the methylthiolation of N6-threonylcarbamoyladenosine (t(6)A), leading to the formation of 2-methylthio-N6-threonylcarbamoyladenosine (ms(2)t(6)A) at position 37 in tRNAs that read codons beginning with adenine.</text>
</comment>
<evidence type="ECO:0000313" key="19">
    <source>
        <dbReference type="EMBL" id="SEP90283.1"/>
    </source>
</evidence>
<comment type="similarity">
    <text evidence="14">Belongs to the methylthiotransferase family. MtaB subfamily.</text>
</comment>
<dbReference type="Gene3D" id="3.40.50.12160">
    <property type="entry name" value="Methylthiotransferase, N-terminal domain"/>
    <property type="match status" value="1"/>
</dbReference>
<keyword evidence="5" id="KW-0963">Cytoplasm</keyword>
<evidence type="ECO:0000256" key="3">
    <source>
        <dbReference type="ARBA" id="ARBA00013273"/>
    </source>
</evidence>
<dbReference type="Gene3D" id="3.80.30.20">
    <property type="entry name" value="tm_1862 like domain"/>
    <property type="match status" value="1"/>
</dbReference>
<evidence type="ECO:0000256" key="5">
    <source>
        <dbReference type="ARBA" id="ARBA00022490"/>
    </source>
</evidence>
<dbReference type="OrthoDB" id="9805215at2"/>
<proteinExistence type="inferred from homology"/>
<keyword evidence="20" id="KW-1185">Reference proteome</keyword>
<evidence type="ECO:0000259" key="18">
    <source>
        <dbReference type="PROSITE" id="PS51918"/>
    </source>
</evidence>
<dbReference type="PROSITE" id="PS51918">
    <property type="entry name" value="RADICAL_SAM"/>
    <property type="match status" value="1"/>
</dbReference>
<dbReference type="InterPro" id="IPR058240">
    <property type="entry name" value="rSAM_sf"/>
</dbReference>
<dbReference type="Proteomes" id="UP000199427">
    <property type="component" value="Unassembled WGS sequence"/>
</dbReference>
<evidence type="ECO:0000256" key="8">
    <source>
        <dbReference type="ARBA" id="ARBA00022694"/>
    </source>
</evidence>
<evidence type="ECO:0000256" key="4">
    <source>
        <dbReference type="ARBA" id="ARBA00022485"/>
    </source>
</evidence>